<dbReference type="AlphaFoldDB" id="A0A8K1CRE4"/>
<dbReference type="Gene3D" id="1.25.40.20">
    <property type="entry name" value="Ankyrin repeat-containing domain"/>
    <property type="match status" value="1"/>
</dbReference>
<sequence>MGRRPVRIKKKERWSTHVFRLFGWHSRVDIVGQQTLDHEAGIFSAVKQNDLPGTLKLIDQDPQCLTLRDSVGAAPVLVAFLYGHVELGKQIVLKNRDLASLTYNTLDYTGRLSPYEGENILHIAIVQRRRGLARWLLQHVPELINAETIGKFFRPSKTCYFGGSPLLFALSSN</sequence>
<reference evidence="1" key="1">
    <citation type="submission" date="2019-03" db="EMBL/GenBank/DDBJ databases">
        <title>Long read genome sequence of the mycoparasitic Pythium oligandrum ATCC 38472 isolated from sugarbeet rhizosphere.</title>
        <authorList>
            <person name="Gaulin E."/>
        </authorList>
    </citation>
    <scope>NUCLEOTIDE SEQUENCE</scope>
    <source>
        <strain evidence="1">ATCC 38472_TT</strain>
    </source>
</reference>
<dbReference type="OrthoDB" id="533508at2759"/>
<dbReference type="EMBL" id="SPLM01000005">
    <property type="protein sequence ID" value="TMW67317.1"/>
    <property type="molecule type" value="Genomic_DNA"/>
</dbReference>
<evidence type="ECO:0000313" key="2">
    <source>
        <dbReference type="Proteomes" id="UP000794436"/>
    </source>
</evidence>
<gene>
    <name evidence="1" type="ORF">Poli38472_012433</name>
</gene>
<name>A0A8K1CRE4_PYTOL</name>
<dbReference type="InterPro" id="IPR036770">
    <property type="entry name" value="Ankyrin_rpt-contain_sf"/>
</dbReference>
<keyword evidence="2" id="KW-1185">Reference proteome</keyword>
<proteinExistence type="predicted"/>
<accession>A0A8K1CRE4</accession>
<organism evidence="1 2">
    <name type="scientific">Pythium oligandrum</name>
    <name type="common">Mycoparasitic fungus</name>
    <dbReference type="NCBI Taxonomy" id="41045"/>
    <lineage>
        <taxon>Eukaryota</taxon>
        <taxon>Sar</taxon>
        <taxon>Stramenopiles</taxon>
        <taxon>Oomycota</taxon>
        <taxon>Peronosporomycetes</taxon>
        <taxon>Pythiales</taxon>
        <taxon>Pythiaceae</taxon>
        <taxon>Pythium</taxon>
    </lineage>
</organism>
<dbReference type="Proteomes" id="UP000794436">
    <property type="component" value="Unassembled WGS sequence"/>
</dbReference>
<dbReference type="SUPFAM" id="SSF48403">
    <property type="entry name" value="Ankyrin repeat"/>
    <property type="match status" value="1"/>
</dbReference>
<comment type="caution">
    <text evidence="1">The sequence shown here is derived from an EMBL/GenBank/DDBJ whole genome shotgun (WGS) entry which is preliminary data.</text>
</comment>
<protein>
    <submittedName>
        <fullName evidence="1">Uncharacterized protein</fullName>
    </submittedName>
</protein>
<evidence type="ECO:0000313" key="1">
    <source>
        <dbReference type="EMBL" id="TMW67317.1"/>
    </source>
</evidence>